<feature type="compositionally biased region" description="Basic and acidic residues" evidence="3">
    <location>
        <begin position="265"/>
        <end position="281"/>
    </location>
</feature>
<evidence type="ECO:0000256" key="2">
    <source>
        <dbReference type="ARBA" id="ARBA00023002"/>
    </source>
</evidence>
<evidence type="ECO:0000313" key="6">
    <source>
        <dbReference type="Proteomes" id="UP000266841"/>
    </source>
</evidence>
<comment type="caution">
    <text evidence="5">The sequence shown here is derived from an EMBL/GenBank/DDBJ whole genome shotgun (WGS) entry which is preliminary data.</text>
</comment>
<keyword evidence="4" id="KW-0812">Transmembrane</keyword>
<dbReference type="SUPFAM" id="SSF51735">
    <property type="entry name" value="NAD(P)-binding Rossmann-fold domains"/>
    <property type="match status" value="1"/>
</dbReference>
<evidence type="ECO:0000256" key="4">
    <source>
        <dbReference type="SAM" id="Phobius"/>
    </source>
</evidence>
<keyword evidence="2" id="KW-0560">Oxidoreductase</keyword>
<keyword evidence="4" id="KW-1133">Transmembrane helix</keyword>
<dbReference type="PANTHER" id="PTHR42901:SF1">
    <property type="entry name" value="ALCOHOL DEHYDROGENASE"/>
    <property type="match status" value="1"/>
</dbReference>
<dbReference type="Proteomes" id="UP000266841">
    <property type="component" value="Unassembled WGS sequence"/>
</dbReference>
<dbReference type="Pfam" id="PF00106">
    <property type="entry name" value="adh_short"/>
    <property type="match status" value="1"/>
</dbReference>
<keyword evidence="4" id="KW-0472">Membrane</keyword>
<feature type="transmembrane region" description="Helical" evidence="4">
    <location>
        <begin position="422"/>
        <end position="443"/>
    </location>
</feature>
<evidence type="ECO:0000313" key="5">
    <source>
        <dbReference type="EMBL" id="EJK70199.1"/>
    </source>
</evidence>
<dbReference type="EMBL" id="AGNL01008893">
    <property type="protein sequence ID" value="EJK70199.1"/>
    <property type="molecule type" value="Genomic_DNA"/>
</dbReference>
<dbReference type="Gene3D" id="3.40.50.720">
    <property type="entry name" value="NAD(P)-binding Rossmann-like Domain"/>
    <property type="match status" value="2"/>
</dbReference>
<evidence type="ECO:0000256" key="3">
    <source>
        <dbReference type="SAM" id="MobiDB-lite"/>
    </source>
</evidence>
<dbReference type="InterPro" id="IPR002347">
    <property type="entry name" value="SDR_fam"/>
</dbReference>
<accession>K0SZ16</accession>
<keyword evidence="6" id="KW-1185">Reference proteome</keyword>
<proteinExistence type="inferred from homology"/>
<feature type="region of interest" description="Disordered" evidence="3">
    <location>
        <begin position="262"/>
        <end position="281"/>
    </location>
</feature>
<gene>
    <name evidence="5" type="ORF">THAOC_08463</name>
</gene>
<dbReference type="AlphaFoldDB" id="K0SZ16"/>
<dbReference type="PRINTS" id="PR00081">
    <property type="entry name" value="GDHRDH"/>
</dbReference>
<dbReference type="PANTHER" id="PTHR42901">
    <property type="entry name" value="ALCOHOL DEHYDROGENASE"/>
    <property type="match status" value="1"/>
</dbReference>
<dbReference type="InterPro" id="IPR036291">
    <property type="entry name" value="NAD(P)-bd_dom_sf"/>
</dbReference>
<comment type="similarity">
    <text evidence="1">Belongs to the short-chain dehydrogenases/reductases (SDR) family.</text>
</comment>
<evidence type="ECO:0008006" key="7">
    <source>
        <dbReference type="Google" id="ProtNLM"/>
    </source>
</evidence>
<name>K0SZ16_THAOC</name>
<sequence length="697" mass="77626">MVYRVISGILVFAAASVFGSGVVGVVRTRTKTNNPITLAANIKLEPRKKELWLPWPLDKIRDDYSKFAQDRAANLTVQSTVDEDEEERAARRETSSALSRGFQQLASIYSPRNESNPTDVQQHWSRQAISPLAVARRQRIIGGDEGKSDGGGLDKNVMMQYVKLQAETRLRQLSFIASDLSVHLPAASPVLLSAYFLPSRRHDPLRRLLKYAMTLTAVSWMQSEATKYRRLNELPCMKDFNLRSPDLPPFLPEVWDGTIQANKDAGSKSEGVEENSKRVDDSSHPIWGPLQSFGTISTAYKNWLEGRENIYVEMHHRRREETERQLLNSTFAPSKHGKDTGYALITGASGGIGRAIAVELARYRIPVILVARDVSKLNRVAKEFIHESEENISRMLELNIGSTTKLTRHFARDMSFRRRGRIVFVSSMAGVLPGCPQVAVYAASKAYIRSLSCSLSRELEGFGVGVTCLLPGAVKETSFATANQFEDAVCFQVPGYATTVSVLDYACLSCTCSNSSELTRIFEILKPQLVASRGIKSAMLGYPECCVGWMNRIFLAIGQPMLPMRINTILAEFAWSPYHSPGYNTKKRAVDNPPEALHTPMVLSRLKRNSRLLALPEQLKESTNVTSSGSASVSSNSSVADILVEKGVRDGDDLVMTDGSNKTDGLHTPFKEKADREKLLPSMIAKDYDFHDRRLFY</sequence>
<dbReference type="eggNOG" id="KOG1014">
    <property type="taxonomic scope" value="Eukaryota"/>
</dbReference>
<reference evidence="5 6" key="1">
    <citation type="journal article" date="2012" name="Genome Biol.">
        <title>Genome and low-iron response of an oceanic diatom adapted to chronic iron limitation.</title>
        <authorList>
            <person name="Lommer M."/>
            <person name="Specht M."/>
            <person name="Roy A.S."/>
            <person name="Kraemer L."/>
            <person name="Andreson R."/>
            <person name="Gutowska M.A."/>
            <person name="Wolf J."/>
            <person name="Bergner S.V."/>
            <person name="Schilhabel M.B."/>
            <person name="Klostermeier U.C."/>
            <person name="Beiko R.G."/>
            <person name="Rosenstiel P."/>
            <person name="Hippler M."/>
            <person name="Laroche J."/>
        </authorList>
    </citation>
    <scope>NUCLEOTIDE SEQUENCE [LARGE SCALE GENOMIC DNA]</scope>
    <source>
        <strain evidence="5 6">CCMP1005</strain>
    </source>
</reference>
<dbReference type="OrthoDB" id="5545019at2759"/>
<dbReference type="GO" id="GO:0016491">
    <property type="term" value="F:oxidoreductase activity"/>
    <property type="evidence" value="ECO:0007669"/>
    <property type="project" value="UniProtKB-KW"/>
</dbReference>
<protein>
    <recommendedName>
        <fullName evidence="7">Ketoreductase (KR) domain-containing protein</fullName>
    </recommendedName>
</protein>
<evidence type="ECO:0000256" key="1">
    <source>
        <dbReference type="ARBA" id="ARBA00006484"/>
    </source>
</evidence>
<organism evidence="5 6">
    <name type="scientific">Thalassiosira oceanica</name>
    <name type="common">Marine diatom</name>
    <dbReference type="NCBI Taxonomy" id="159749"/>
    <lineage>
        <taxon>Eukaryota</taxon>
        <taxon>Sar</taxon>
        <taxon>Stramenopiles</taxon>
        <taxon>Ochrophyta</taxon>
        <taxon>Bacillariophyta</taxon>
        <taxon>Coscinodiscophyceae</taxon>
        <taxon>Thalassiosirophycidae</taxon>
        <taxon>Thalassiosirales</taxon>
        <taxon>Thalassiosiraceae</taxon>
        <taxon>Thalassiosira</taxon>
    </lineage>
</organism>